<dbReference type="PANTHER" id="PTHR34145:SF28">
    <property type="entry name" value="F-BOX DOMAIN-CONTAINING PROTEIN"/>
    <property type="match status" value="1"/>
</dbReference>
<dbReference type="SUPFAM" id="SSF52047">
    <property type="entry name" value="RNI-like"/>
    <property type="match status" value="1"/>
</dbReference>
<dbReference type="InterPro" id="IPR053772">
    <property type="entry name" value="At1g61320/At1g61330-like"/>
</dbReference>
<organism evidence="2 3">
    <name type="scientific">Rubroshorea leprosula</name>
    <dbReference type="NCBI Taxonomy" id="152421"/>
    <lineage>
        <taxon>Eukaryota</taxon>
        <taxon>Viridiplantae</taxon>
        <taxon>Streptophyta</taxon>
        <taxon>Embryophyta</taxon>
        <taxon>Tracheophyta</taxon>
        <taxon>Spermatophyta</taxon>
        <taxon>Magnoliopsida</taxon>
        <taxon>eudicotyledons</taxon>
        <taxon>Gunneridae</taxon>
        <taxon>Pentapetalae</taxon>
        <taxon>rosids</taxon>
        <taxon>malvids</taxon>
        <taxon>Malvales</taxon>
        <taxon>Dipterocarpaceae</taxon>
        <taxon>Rubroshorea</taxon>
    </lineage>
</organism>
<protein>
    <recommendedName>
        <fullName evidence="1">F-box domain-containing protein</fullName>
    </recommendedName>
</protein>
<dbReference type="InterPro" id="IPR001810">
    <property type="entry name" value="F-box_dom"/>
</dbReference>
<dbReference type="PROSITE" id="PS50181">
    <property type="entry name" value="FBOX"/>
    <property type="match status" value="1"/>
</dbReference>
<dbReference type="Pfam" id="PF00646">
    <property type="entry name" value="F-box"/>
    <property type="match status" value="1"/>
</dbReference>
<feature type="domain" description="F-box" evidence="1">
    <location>
        <begin position="8"/>
        <end position="67"/>
    </location>
</feature>
<name>A0AAV5LJ67_9ROSI</name>
<dbReference type="SUPFAM" id="SSF81383">
    <property type="entry name" value="F-box domain"/>
    <property type="match status" value="1"/>
</dbReference>
<evidence type="ECO:0000259" key="1">
    <source>
        <dbReference type="PROSITE" id="PS50181"/>
    </source>
</evidence>
<dbReference type="Pfam" id="PF23622">
    <property type="entry name" value="LRR_At1g61320_AtMIF1"/>
    <property type="match status" value="2"/>
</dbReference>
<sequence>MKRENMGVDRFTTLPESIIHHIMSHMSTKEVVRTSVLSKRWFHMRKNYPVLEFPLTKKTKDLVYKSLHHFRQEKLLLQTFCVHMTDLNLSSDLDSLIGLALENQVKELRLTLNGRAISLWLYTLPQPIFSSKTLTTLKLSSCFLDQPLSAFSSLRKFYLEGCHVDGQIILENGDCPLLEDLGLLNCKGFGCVYVSDLSQLHSLEVSFDGTDGTNEFVISCQSLQSFTIRSCAFEPWSIVNMDGCNHLKSLHLQSKTITDSEFHSLLSKLPLLEELYLFHCDELKSINISCPRIKTLEICPEPECYSQLEFIGIDAPNLRNFIFLAKDKHCVIKIEDCQNLETLVLFWRLITDTLFHDLVSQFPLLVNLWVIGCQELQRIEIPNLQLKRLHIVRCFRLKAVEVDSPNLFELCCTGREAVEVSVLTSASGLRFECDHEDSPSTHWSCRLDDILYYFVRVEDESLIDIILNSAYEFPE</sequence>
<dbReference type="AlphaFoldDB" id="A0AAV5LJ67"/>
<dbReference type="PANTHER" id="PTHR34145">
    <property type="entry name" value="OS02G0105600 PROTEIN"/>
    <property type="match status" value="1"/>
</dbReference>
<dbReference type="Proteomes" id="UP001054252">
    <property type="component" value="Unassembled WGS sequence"/>
</dbReference>
<keyword evidence="3" id="KW-1185">Reference proteome</keyword>
<gene>
    <name evidence="2" type="ORF">SLEP1_g45036</name>
</gene>
<proteinExistence type="predicted"/>
<dbReference type="Gene3D" id="3.80.10.10">
    <property type="entry name" value="Ribonuclease Inhibitor"/>
    <property type="match status" value="1"/>
</dbReference>
<dbReference type="Gene3D" id="1.20.1280.50">
    <property type="match status" value="1"/>
</dbReference>
<evidence type="ECO:0000313" key="2">
    <source>
        <dbReference type="EMBL" id="GKV36954.1"/>
    </source>
</evidence>
<reference evidence="2 3" key="1">
    <citation type="journal article" date="2021" name="Commun. Biol.">
        <title>The genome of Shorea leprosula (Dipterocarpaceae) highlights the ecological relevance of drought in aseasonal tropical rainforests.</title>
        <authorList>
            <person name="Ng K.K.S."/>
            <person name="Kobayashi M.J."/>
            <person name="Fawcett J.A."/>
            <person name="Hatakeyama M."/>
            <person name="Paape T."/>
            <person name="Ng C.H."/>
            <person name="Ang C.C."/>
            <person name="Tnah L.H."/>
            <person name="Lee C.T."/>
            <person name="Nishiyama T."/>
            <person name="Sese J."/>
            <person name="O'Brien M.J."/>
            <person name="Copetti D."/>
            <person name="Mohd Noor M.I."/>
            <person name="Ong R.C."/>
            <person name="Putra M."/>
            <person name="Sireger I.Z."/>
            <person name="Indrioko S."/>
            <person name="Kosugi Y."/>
            <person name="Izuno A."/>
            <person name="Isagi Y."/>
            <person name="Lee S.L."/>
            <person name="Shimizu K.K."/>
        </authorList>
    </citation>
    <scope>NUCLEOTIDE SEQUENCE [LARGE SCALE GENOMIC DNA]</scope>
    <source>
        <strain evidence="2">214</strain>
    </source>
</reference>
<accession>A0AAV5LJ67</accession>
<dbReference type="InterPro" id="IPR055357">
    <property type="entry name" value="LRR_At1g61320_AtMIF1"/>
</dbReference>
<evidence type="ECO:0000313" key="3">
    <source>
        <dbReference type="Proteomes" id="UP001054252"/>
    </source>
</evidence>
<dbReference type="InterPro" id="IPR036047">
    <property type="entry name" value="F-box-like_dom_sf"/>
</dbReference>
<dbReference type="EMBL" id="BPVZ01000119">
    <property type="protein sequence ID" value="GKV36954.1"/>
    <property type="molecule type" value="Genomic_DNA"/>
</dbReference>
<comment type="caution">
    <text evidence="2">The sequence shown here is derived from an EMBL/GenBank/DDBJ whole genome shotgun (WGS) entry which is preliminary data.</text>
</comment>
<dbReference type="InterPro" id="IPR032675">
    <property type="entry name" value="LRR_dom_sf"/>
</dbReference>